<dbReference type="OrthoDB" id="8534726at2"/>
<dbReference type="InterPro" id="IPR006860">
    <property type="entry name" value="FecR"/>
</dbReference>
<dbReference type="Pfam" id="PF04773">
    <property type="entry name" value="FecR"/>
    <property type="match status" value="1"/>
</dbReference>
<feature type="domain" description="FecR protein" evidence="1">
    <location>
        <begin position="121"/>
        <end position="213"/>
    </location>
</feature>
<protein>
    <recommendedName>
        <fullName evidence="5">FecR family protein</fullName>
    </recommendedName>
</protein>
<reference evidence="3 4" key="1">
    <citation type="submission" date="2020-03" db="EMBL/GenBank/DDBJ databases">
        <authorList>
            <consortium name="Genoscope - CEA"/>
            <person name="William W."/>
        </authorList>
    </citation>
    <scope>NUCLEOTIDE SEQUENCE [LARGE SCALE GENOMIC DNA]</scope>
    <source>
        <strain evidence="4">DSM 16959</strain>
    </source>
</reference>
<evidence type="ECO:0008006" key="5">
    <source>
        <dbReference type="Google" id="ProtNLM"/>
    </source>
</evidence>
<evidence type="ECO:0000259" key="1">
    <source>
        <dbReference type="Pfam" id="PF04773"/>
    </source>
</evidence>
<dbReference type="RefSeq" id="WP_145769411.1">
    <property type="nucleotide sequence ID" value="NZ_LR778301.1"/>
</dbReference>
<name>A0A6S6YT16_9PROT</name>
<dbReference type="PANTHER" id="PTHR30273">
    <property type="entry name" value="PERIPLASMIC SIGNAL SENSOR AND SIGMA FACTOR ACTIVATOR FECR-RELATED"/>
    <property type="match status" value="1"/>
</dbReference>
<evidence type="ECO:0000313" key="3">
    <source>
        <dbReference type="EMBL" id="CAB1370672.1"/>
    </source>
</evidence>
<dbReference type="Proteomes" id="UP000515733">
    <property type="component" value="Chromosome"/>
</dbReference>
<dbReference type="AlphaFoldDB" id="A0A6S6YT16"/>
<sequence length="338" mass="37951">MITTLLRRLGSRRLPASAEAWAVRMQDGSLNRQEQLAFDAWLKASPANAEDYARCNKLGHLASRLQAHPDLVRSMPAYRALDRQQPGRRRPLMLTVLGAAACATLVIVALPLLPAFHGEDFIVTAHGEQRQIPLQDGSRLHINTDSKLRVAFSDHERRVLLEKGEAFFEVTRDTRRPFVITVGGSEVRVVGTKFSVHRAHQRIDVVVTEGQVKVRPDAHGKGWQPDMSLLPGQKLRLDEAEHRVTLSVVDAERLTAWHSGMIRFDATPLEEVIADINRYTPREFVIDDPKLRAIRLSGNFRIGDMESVRFALRDGFAIEAKERDGRIFLRAGKASPQG</sequence>
<dbReference type="InterPro" id="IPR012373">
    <property type="entry name" value="Ferrdict_sens_TM"/>
</dbReference>
<keyword evidence="4" id="KW-1185">Reference proteome</keyword>
<dbReference type="GO" id="GO:0016989">
    <property type="term" value="F:sigma factor antagonist activity"/>
    <property type="evidence" value="ECO:0007669"/>
    <property type="project" value="TreeGrafter"/>
</dbReference>
<dbReference type="EMBL" id="LR778301">
    <property type="protein sequence ID" value="CAB1370672.1"/>
    <property type="molecule type" value="Genomic_DNA"/>
</dbReference>
<dbReference type="Gene3D" id="3.55.50.30">
    <property type="match status" value="1"/>
</dbReference>
<dbReference type="KEGG" id="doe:DENOEST_3518"/>
<dbReference type="PANTHER" id="PTHR30273:SF2">
    <property type="entry name" value="PROTEIN FECR"/>
    <property type="match status" value="1"/>
</dbReference>
<accession>A0A6S6YT16</accession>
<dbReference type="InterPro" id="IPR032623">
    <property type="entry name" value="FecR_N"/>
</dbReference>
<evidence type="ECO:0000259" key="2">
    <source>
        <dbReference type="Pfam" id="PF16220"/>
    </source>
</evidence>
<proteinExistence type="predicted"/>
<gene>
    <name evidence="3" type="ORF">DENOEST_3518</name>
</gene>
<organism evidence="3 4">
    <name type="scientific">Denitratisoma oestradiolicum</name>
    <dbReference type="NCBI Taxonomy" id="311182"/>
    <lineage>
        <taxon>Bacteria</taxon>
        <taxon>Pseudomonadati</taxon>
        <taxon>Pseudomonadota</taxon>
        <taxon>Betaproteobacteria</taxon>
        <taxon>Nitrosomonadales</taxon>
        <taxon>Sterolibacteriaceae</taxon>
        <taxon>Denitratisoma</taxon>
    </lineage>
</organism>
<feature type="domain" description="FecR N-terminal" evidence="2">
    <location>
        <begin position="18"/>
        <end position="55"/>
    </location>
</feature>
<dbReference type="PIRSF" id="PIRSF018266">
    <property type="entry name" value="FecR"/>
    <property type="match status" value="1"/>
</dbReference>
<evidence type="ECO:0000313" key="4">
    <source>
        <dbReference type="Proteomes" id="UP000515733"/>
    </source>
</evidence>
<dbReference type="Gene3D" id="2.60.120.1440">
    <property type="match status" value="1"/>
</dbReference>
<dbReference type="Pfam" id="PF16220">
    <property type="entry name" value="DUF4880"/>
    <property type="match status" value="1"/>
</dbReference>